<keyword evidence="2" id="KW-1185">Reference proteome</keyword>
<sequence length="197" mass="21848">MNPQSMNSRLPVVLSAQDLPLAELCGARLDGELFTLGDFWCPVDEVDDRVRRARAVGLLLASPRAIAERMTAAWIYGLAPEPRRHHFCVQSSARMKLVPSPRMQIREVSCPSDQLQAISGLRVTLPLRTAVDLVRWHDEPTDGVRVALIAALLRLAGCTSTDPASRLCAAPNLPFKAPALTRLREVQRYLDEHPRPT</sequence>
<gene>
    <name evidence="1" type="ORF">E3T25_00500</name>
</gene>
<name>A0ABY2JML2_9MICO</name>
<evidence type="ECO:0000313" key="1">
    <source>
        <dbReference type="EMBL" id="TFD07235.1"/>
    </source>
</evidence>
<dbReference type="EMBL" id="SOGO01000006">
    <property type="protein sequence ID" value="TFD07235.1"/>
    <property type="molecule type" value="Genomic_DNA"/>
</dbReference>
<protein>
    <recommendedName>
        <fullName evidence="3">AbiEi antitoxin C-terminal domain-containing protein</fullName>
    </recommendedName>
</protein>
<evidence type="ECO:0008006" key="3">
    <source>
        <dbReference type="Google" id="ProtNLM"/>
    </source>
</evidence>
<evidence type="ECO:0000313" key="2">
    <source>
        <dbReference type="Proteomes" id="UP000297851"/>
    </source>
</evidence>
<proteinExistence type="predicted"/>
<comment type="caution">
    <text evidence="1">The sequence shown here is derived from an EMBL/GenBank/DDBJ whole genome shotgun (WGS) entry which is preliminary data.</text>
</comment>
<organism evidence="1 2">
    <name type="scientific">Cryobacterium sandaracinum</name>
    <dbReference type="NCBI Taxonomy" id="1259247"/>
    <lineage>
        <taxon>Bacteria</taxon>
        <taxon>Bacillati</taxon>
        <taxon>Actinomycetota</taxon>
        <taxon>Actinomycetes</taxon>
        <taxon>Micrococcales</taxon>
        <taxon>Microbacteriaceae</taxon>
        <taxon>Cryobacterium</taxon>
    </lineage>
</organism>
<reference evidence="1 2" key="1">
    <citation type="submission" date="2019-03" db="EMBL/GenBank/DDBJ databases">
        <title>Genomics of glacier-inhabiting Cryobacterium strains.</title>
        <authorList>
            <person name="Liu Q."/>
            <person name="Xin Y.-H."/>
        </authorList>
    </citation>
    <scope>NUCLEOTIDE SEQUENCE [LARGE SCALE GENOMIC DNA]</scope>
    <source>
        <strain evidence="1 2">TMT2-16</strain>
    </source>
</reference>
<accession>A0ABY2JML2</accession>
<dbReference type="Proteomes" id="UP000297851">
    <property type="component" value="Unassembled WGS sequence"/>
</dbReference>